<dbReference type="EMBL" id="CABWIE010000036">
    <property type="protein sequence ID" value="VWM01563.1"/>
    <property type="molecule type" value="Genomic_DNA"/>
</dbReference>
<dbReference type="InterPro" id="IPR006935">
    <property type="entry name" value="Helicase/UvrB_N"/>
</dbReference>
<reference evidence="4 5" key="1">
    <citation type="submission" date="2019-10" db="EMBL/GenBank/DDBJ databases">
        <authorList>
            <person name="Wolf R A."/>
        </authorList>
    </citation>
    <scope>NUCLEOTIDE SEQUENCE [LARGE SCALE GENOMIC DNA]</scope>
    <source>
        <strain evidence="3">Collinsella_aerofaciens_AK_138A</strain>
        <strain evidence="2">Collinsella_aerofaciens_MC2</strain>
    </source>
</reference>
<dbReference type="InterPro" id="IPR027417">
    <property type="entry name" value="P-loop_NTPase"/>
</dbReference>
<dbReference type="GO" id="GO:0005524">
    <property type="term" value="F:ATP binding"/>
    <property type="evidence" value="ECO:0007669"/>
    <property type="project" value="InterPro"/>
</dbReference>
<name>A0A5K1JBF1_9ACTN</name>
<dbReference type="EC" id="3.1.21.3" evidence="2"/>
<keyword evidence="5" id="KW-1185">Reference proteome</keyword>
<dbReference type="GO" id="GO:0006304">
    <property type="term" value="P:DNA modification"/>
    <property type="evidence" value="ECO:0007669"/>
    <property type="project" value="InterPro"/>
</dbReference>
<dbReference type="GO" id="GO:0003677">
    <property type="term" value="F:DNA binding"/>
    <property type="evidence" value="ECO:0007669"/>
    <property type="project" value="InterPro"/>
</dbReference>
<dbReference type="Gene3D" id="3.40.50.300">
    <property type="entry name" value="P-loop containing nucleotide triphosphate hydrolases"/>
    <property type="match status" value="2"/>
</dbReference>
<proteinExistence type="predicted"/>
<evidence type="ECO:0000313" key="2">
    <source>
        <dbReference type="EMBL" id="VWM01563.1"/>
    </source>
</evidence>
<dbReference type="PROSITE" id="PS51192">
    <property type="entry name" value="HELICASE_ATP_BIND_1"/>
    <property type="match status" value="1"/>
</dbReference>
<dbReference type="PANTHER" id="PTHR47396">
    <property type="entry name" value="TYPE I RESTRICTION ENZYME ECOKI R PROTEIN"/>
    <property type="match status" value="1"/>
</dbReference>
<feature type="domain" description="Helicase ATP-binding" evidence="1">
    <location>
        <begin position="170"/>
        <end position="359"/>
    </location>
</feature>
<dbReference type="PANTHER" id="PTHR47396:SF1">
    <property type="entry name" value="ATP-DEPENDENT HELICASE IRC3-RELATED"/>
    <property type="match status" value="1"/>
</dbReference>
<dbReference type="RefSeq" id="WP_152077370.1">
    <property type="nucleotide sequence ID" value="NZ_CABWIH010000106.1"/>
</dbReference>
<evidence type="ECO:0000259" key="1">
    <source>
        <dbReference type="PROSITE" id="PS51192"/>
    </source>
</evidence>
<dbReference type="Proteomes" id="UP000330807">
    <property type="component" value="Unassembled WGS sequence"/>
</dbReference>
<evidence type="ECO:0000313" key="3">
    <source>
        <dbReference type="EMBL" id="VWM04281.1"/>
    </source>
</evidence>
<organism evidence="2 5">
    <name type="scientific">Collinsella aerofaciens</name>
    <dbReference type="NCBI Taxonomy" id="74426"/>
    <lineage>
        <taxon>Bacteria</taxon>
        <taxon>Bacillati</taxon>
        <taxon>Actinomycetota</taxon>
        <taxon>Coriobacteriia</taxon>
        <taxon>Coriobacteriales</taxon>
        <taxon>Coriobacteriaceae</taxon>
        <taxon>Collinsella</taxon>
    </lineage>
</organism>
<sequence length="920" mass="104654">MSPEEKARLVIDEKLKASGYVVQDVKEFNPAAADGVVVREWQTTSGPCDYLIFIDGTPCGLIEAKEHDKGEKLTAVAEQSKRYAESEFKYVTTNIDVRFVYEATDVLVRFCDYHDKDYRSREVFSFHRPEQLRSWLKDSGTLRNRLKSFPDFEIAGYRKCQVNAIVKLEKTFGENRPRALIQMATGAGKTYTAITNVYRLLKYAKAKRILFLVDTKNLGEQAEEEFRKYKPADDARLFPELYNVCRLTSSQIPNGSNVCISTIQRMYSILKGKELDEADEESSPTEGRFVGGPRDVEYNSAYPPEYFDFIIIDECHRSIYNVWQQVLDYFDAFLIGLTATPDKRTYSFFNQNVVSEYTHEEAVIDGVNVGGDTYIIETDVSKNGATITERLVEKRDRLSRERRWEQTDEDLEYDKGKLDRDVVNPSQIRTVIREFRDKVTTVMFPGRKEVPKTLIFAKTDSHADDIINIVREEFGRGNEFCKKITYNAEEDPKSVLAAFRNEFYPRIAVTVDMIATGTDVKALECLVFMRDVRSKNYFEQMLGRGRRTLGHDDLARVSPSATTNKYRYVVVDCVGVTKSLKTESRQLDRKPSVSLKELMMSVAMGARDDDTVTSLAGRLLRLAAVMDNGERKKAAELAGGASVNDIARDMLDAFDEDKIAKEAGFAHSDDAREATEEERAKLADAQSRLVEKAIKPMFSAELRNYLENVRKAHDQVIDNENLDAVISSGWDTDREEHAKEVIQTFRQFLADNKDELDALQIIYGQTYKQRPITLRMVKAVHDALKTSPYGLSCDMIWHAYEVAGAPIPTARSAVGKLMDIISVIRFELGQEKILRPFEAGVAERFKSWVFSKNAGHGQFTEEQMDWLRMIRDHIATSGSVSSDDLDLSPFGEKGGLGRFYVLFGDKYQDVLDDMNYALVA</sequence>
<dbReference type="EMBL" id="CABWIH010000106">
    <property type="protein sequence ID" value="VWM04281.1"/>
    <property type="molecule type" value="Genomic_DNA"/>
</dbReference>
<dbReference type="AlphaFoldDB" id="A0A5K1JBF1"/>
<dbReference type="InterPro" id="IPR013670">
    <property type="entry name" value="EcoEI_R_C_dom"/>
</dbReference>
<dbReference type="SMART" id="SM00487">
    <property type="entry name" value="DEXDc"/>
    <property type="match status" value="1"/>
</dbReference>
<dbReference type="Pfam" id="PF04851">
    <property type="entry name" value="ResIII"/>
    <property type="match status" value="1"/>
</dbReference>
<keyword evidence="2" id="KW-0378">Hydrolase</keyword>
<dbReference type="CDD" id="cd18032">
    <property type="entry name" value="DEXHc_RE_I_III_res"/>
    <property type="match status" value="1"/>
</dbReference>
<protein>
    <submittedName>
        <fullName evidence="2">Type-1 restriction enzyme R protein</fullName>
        <ecNumber evidence="2">3.1.21.3</ecNumber>
    </submittedName>
</protein>
<dbReference type="InterPro" id="IPR050742">
    <property type="entry name" value="Helicase_Restrict-Modif_Enz"/>
</dbReference>
<dbReference type="Pfam" id="PF08463">
    <property type="entry name" value="EcoEI_R_C"/>
    <property type="match status" value="1"/>
</dbReference>
<gene>
    <name evidence="2" type="primary">hsdR</name>
    <name evidence="2" type="ORF">KCJAJFAP_00951</name>
    <name evidence="3" type="ORF">LMKDKBCB_00494</name>
</gene>
<dbReference type="SUPFAM" id="SSF52540">
    <property type="entry name" value="P-loop containing nucleoside triphosphate hydrolases"/>
    <property type="match status" value="2"/>
</dbReference>
<dbReference type="GO" id="GO:0005829">
    <property type="term" value="C:cytosol"/>
    <property type="evidence" value="ECO:0007669"/>
    <property type="project" value="TreeGrafter"/>
</dbReference>
<dbReference type="InterPro" id="IPR014001">
    <property type="entry name" value="Helicase_ATP-bd"/>
</dbReference>
<accession>A0A5K1JBF1</accession>
<evidence type="ECO:0000313" key="5">
    <source>
        <dbReference type="Proteomes" id="UP000361836"/>
    </source>
</evidence>
<dbReference type="Proteomes" id="UP000361836">
    <property type="component" value="Unassembled WGS sequence"/>
</dbReference>
<dbReference type="GO" id="GO:0009035">
    <property type="term" value="F:type I site-specific deoxyribonuclease activity"/>
    <property type="evidence" value="ECO:0007669"/>
    <property type="project" value="UniProtKB-EC"/>
</dbReference>
<evidence type="ECO:0000313" key="4">
    <source>
        <dbReference type="Proteomes" id="UP000330807"/>
    </source>
</evidence>